<sequence length="183" mass="19967">MAPVEDRRVRTARTPRLHPSPGDTDRLGSRPRTTGRVRGRVPLGVLHGTTYSLIGAALGSTVAFLVARRYGRPYVERGIATDTLSAFDRIVAREGQFALFFVFLVPGLPDDAICFMAGITRLPLWKLVVISAVGRIPGYLLVCYAGSQFATANYLGTTVVLGLMAFASALVYWRKDAVLARIR</sequence>
<feature type="transmembrane region" description="Helical" evidence="7">
    <location>
        <begin position="48"/>
        <end position="67"/>
    </location>
</feature>
<dbReference type="EMBL" id="JAMQOP010000005">
    <property type="protein sequence ID" value="MDS0301056.1"/>
    <property type="molecule type" value="Genomic_DNA"/>
</dbReference>
<dbReference type="RefSeq" id="WP_310925979.1">
    <property type="nucleotide sequence ID" value="NZ_JAMQOP010000005.1"/>
</dbReference>
<evidence type="ECO:0000256" key="7">
    <source>
        <dbReference type="SAM" id="Phobius"/>
    </source>
</evidence>
<dbReference type="InterPro" id="IPR015414">
    <property type="entry name" value="TMEM64"/>
</dbReference>
<evidence type="ECO:0000313" key="9">
    <source>
        <dbReference type="EMBL" id="MDS0301056.1"/>
    </source>
</evidence>
<evidence type="ECO:0000256" key="6">
    <source>
        <dbReference type="SAM" id="MobiDB-lite"/>
    </source>
</evidence>
<evidence type="ECO:0000256" key="3">
    <source>
        <dbReference type="ARBA" id="ARBA00022692"/>
    </source>
</evidence>
<dbReference type="Proteomes" id="UP001257060">
    <property type="component" value="Unassembled WGS sequence"/>
</dbReference>
<evidence type="ECO:0000259" key="8">
    <source>
        <dbReference type="Pfam" id="PF09335"/>
    </source>
</evidence>
<dbReference type="InterPro" id="IPR032816">
    <property type="entry name" value="VTT_dom"/>
</dbReference>
<accession>A0ABU2GKY3</accession>
<dbReference type="PANTHER" id="PTHR12677">
    <property type="entry name" value="GOLGI APPARATUS MEMBRANE PROTEIN TVP38-RELATED"/>
    <property type="match status" value="1"/>
</dbReference>
<feature type="domain" description="VTT" evidence="8">
    <location>
        <begin position="44"/>
        <end position="148"/>
    </location>
</feature>
<keyword evidence="4 7" id="KW-1133">Transmembrane helix</keyword>
<feature type="region of interest" description="Disordered" evidence="6">
    <location>
        <begin position="1"/>
        <end position="36"/>
    </location>
</feature>
<protein>
    <submittedName>
        <fullName evidence="9">VTT domain-containing protein</fullName>
    </submittedName>
</protein>
<evidence type="ECO:0000256" key="4">
    <source>
        <dbReference type="ARBA" id="ARBA00022989"/>
    </source>
</evidence>
<reference evidence="9 10" key="1">
    <citation type="submission" date="2022-06" db="EMBL/GenBank/DDBJ databases">
        <title>Halogeometricum sp. a new haloarchaeum isolate from saline soil.</title>
        <authorList>
            <person name="Strakova D."/>
            <person name="Galisteo C."/>
            <person name="Sanchez-Porro C."/>
            <person name="Ventosa A."/>
        </authorList>
    </citation>
    <scope>NUCLEOTIDE SEQUENCE [LARGE SCALE GENOMIC DNA]</scope>
    <source>
        <strain evidence="9 10">S1BR25-6</strain>
    </source>
</reference>
<organism evidence="9 10">
    <name type="scientific">Halogeometricum salsisoli</name>
    <dbReference type="NCBI Taxonomy" id="2950536"/>
    <lineage>
        <taxon>Archaea</taxon>
        <taxon>Methanobacteriati</taxon>
        <taxon>Methanobacteriota</taxon>
        <taxon>Stenosarchaea group</taxon>
        <taxon>Halobacteria</taxon>
        <taxon>Halobacteriales</taxon>
        <taxon>Haloferacaceae</taxon>
        <taxon>Halogeometricum</taxon>
    </lineage>
</organism>
<comment type="subcellular location">
    <subcellularLocation>
        <location evidence="1">Cell membrane</location>
        <topology evidence="1">Multi-pass membrane protein</topology>
    </subcellularLocation>
</comment>
<evidence type="ECO:0000256" key="5">
    <source>
        <dbReference type="ARBA" id="ARBA00023136"/>
    </source>
</evidence>
<keyword evidence="10" id="KW-1185">Reference proteome</keyword>
<evidence type="ECO:0000256" key="2">
    <source>
        <dbReference type="ARBA" id="ARBA00022475"/>
    </source>
</evidence>
<keyword evidence="5 7" id="KW-0472">Membrane</keyword>
<feature type="transmembrane region" description="Helical" evidence="7">
    <location>
        <begin position="153"/>
        <end position="173"/>
    </location>
</feature>
<keyword evidence="3 7" id="KW-0812">Transmembrane</keyword>
<keyword evidence="2" id="KW-1003">Cell membrane</keyword>
<proteinExistence type="predicted"/>
<name>A0ABU2GKY3_9EURY</name>
<dbReference type="Pfam" id="PF09335">
    <property type="entry name" value="VTT_dom"/>
    <property type="match status" value="1"/>
</dbReference>
<comment type="caution">
    <text evidence="9">The sequence shown here is derived from an EMBL/GenBank/DDBJ whole genome shotgun (WGS) entry which is preliminary data.</text>
</comment>
<evidence type="ECO:0000256" key="1">
    <source>
        <dbReference type="ARBA" id="ARBA00004651"/>
    </source>
</evidence>
<gene>
    <name evidence="9" type="ORF">NDI76_20155</name>
</gene>
<dbReference type="PANTHER" id="PTHR12677:SF59">
    <property type="entry name" value="GOLGI APPARATUS MEMBRANE PROTEIN TVP38-RELATED"/>
    <property type="match status" value="1"/>
</dbReference>
<evidence type="ECO:0000313" key="10">
    <source>
        <dbReference type="Proteomes" id="UP001257060"/>
    </source>
</evidence>